<evidence type="ECO:0000259" key="15">
    <source>
        <dbReference type="SMART" id="SM00478"/>
    </source>
</evidence>
<evidence type="ECO:0000256" key="4">
    <source>
        <dbReference type="ARBA" id="ARBA00008343"/>
    </source>
</evidence>
<dbReference type="InterPro" id="IPR004036">
    <property type="entry name" value="Endonuclease-III-like_CS2"/>
</dbReference>
<dbReference type="SUPFAM" id="SSF48150">
    <property type="entry name" value="DNA-glycosylase"/>
    <property type="match status" value="1"/>
</dbReference>
<dbReference type="GO" id="GO:0046872">
    <property type="term" value="F:metal ion binding"/>
    <property type="evidence" value="ECO:0007669"/>
    <property type="project" value="UniProtKB-KW"/>
</dbReference>
<comment type="similarity">
    <text evidence="4">Belongs to the Nth/MutY family.</text>
</comment>
<dbReference type="AlphaFoldDB" id="A0A1T4WHZ8"/>
<keyword evidence="11" id="KW-0408">Iron</keyword>
<evidence type="ECO:0000313" key="16">
    <source>
        <dbReference type="EMBL" id="SKA76930.1"/>
    </source>
</evidence>
<keyword evidence="10" id="KW-0378">Hydrolase</keyword>
<dbReference type="Proteomes" id="UP000190774">
    <property type="component" value="Unassembled WGS sequence"/>
</dbReference>
<keyword evidence="17" id="KW-1185">Reference proteome</keyword>
<evidence type="ECO:0000256" key="3">
    <source>
        <dbReference type="ARBA" id="ARBA00002933"/>
    </source>
</evidence>
<name>A0A1T4WHZ8_9BACT</name>
<dbReference type="GO" id="GO:0006298">
    <property type="term" value="P:mismatch repair"/>
    <property type="evidence" value="ECO:0007669"/>
    <property type="project" value="TreeGrafter"/>
</dbReference>
<dbReference type="STRING" id="48467.SAMN02745166_00270"/>
<keyword evidence="14" id="KW-0326">Glycosidase</keyword>
<dbReference type="SMART" id="SM00478">
    <property type="entry name" value="ENDO3c"/>
    <property type="match status" value="1"/>
</dbReference>
<keyword evidence="12" id="KW-0411">Iron-sulfur</keyword>
<keyword evidence="8" id="KW-0479">Metal-binding</keyword>
<proteinExistence type="inferred from homology"/>
<dbReference type="OrthoDB" id="9802365at2"/>
<dbReference type="GO" id="GO:0006284">
    <property type="term" value="P:base-excision repair"/>
    <property type="evidence" value="ECO:0007669"/>
    <property type="project" value="InterPro"/>
</dbReference>
<dbReference type="Pfam" id="PF00730">
    <property type="entry name" value="HhH-GPD"/>
    <property type="match status" value="1"/>
</dbReference>
<gene>
    <name evidence="16" type="ORF">SAMN02745166_00270</name>
</gene>
<dbReference type="PANTHER" id="PTHR42944:SF1">
    <property type="entry name" value="ADENINE DNA GLYCOSYLASE"/>
    <property type="match status" value="1"/>
</dbReference>
<keyword evidence="13" id="KW-0234">DNA repair</keyword>
<dbReference type="InterPro" id="IPR023170">
    <property type="entry name" value="HhH_base_excis_C"/>
</dbReference>
<dbReference type="SMART" id="SM00525">
    <property type="entry name" value="FES"/>
    <property type="match status" value="1"/>
</dbReference>
<comment type="function">
    <text evidence="3">Adenine glycosylase active on G-A mispairs. MutY also corrects error-prone DNA synthesis past GO lesions which are due to the oxidatively damaged form of guanine: 7,8-dihydro-8-oxoguanine (8-oxo-dGTP).</text>
</comment>
<keyword evidence="7" id="KW-0004">4Fe-4S</keyword>
<dbReference type="GO" id="GO:0051539">
    <property type="term" value="F:4 iron, 4 sulfur cluster binding"/>
    <property type="evidence" value="ECO:0007669"/>
    <property type="project" value="UniProtKB-KW"/>
</dbReference>
<dbReference type="EC" id="3.2.2.31" evidence="5"/>
<evidence type="ECO:0000256" key="5">
    <source>
        <dbReference type="ARBA" id="ARBA00012045"/>
    </source>
</evidence>
<evidence type="ECO:0000256" key="6">
    <source>
        <dbReference type="ARBA" id="ARBA00022023"/>
    </source>
</evidence>
<protein>
    <recommendedName>
        <fullName evidence="6">Adenine DNA glycosylase</fullName>
        <ecNumber evidence="5">3.2.2.31</ecNumber>
    </recommendedName>
</protein>
<evidence type="ECO:0000256" key="2">
    <source>
        <dbReference type="ARBA" id="ARBA00001966"/>
    </source>
</evidence>
<evidence type="ECO:0000256" key="12">
    <source>
        <dbReference type="ARBA" id="ARBA00023014"/>
    </source>
</evidence>
<keyword evidence="9" id="KW-0227">DNA damage</keyword>
<dbReference type="GO" id="GO:0034039">
    <property type="term" value="F:8-oxo-7,8-dihydroguanine DNA N-glycosylase activity"/>
    <property type="evidence" value="ECO:0007669"/>
    <property type="project" value="TreeGrafter"/>
</dbReference>
<evidence type="ECO:0000256" key="9">
    <source>
        <dbReference type="ARBA" id="ARBA00022763"/>
    </source>
</evidence>
<evidence type="ECO:0000256" key="8">
    <source>
        <dbReference type="ARBA" id="ARBA00022723"/>
    </source>
</evidence>
<dbReference type="CDD" id="cd00056">
    <property type="entry name" value="ENDO3c"/>
    <property type="match status" value="1"/>
</dbReference>
<dbReference type="InterPro" id="IPR003651">
    <property type="entry name" value="Endonuclease3_FeS-loop_motif"/>
</dbReference>
<feature type="domain" description="HhH-GPD" evidence="15">
    <location>
        <begin position="39"/>
        <end position="193"/>
    </location>
</feature>
<dbReference type="Pfam" id="PF00633">
    <property type="entry name" value="HHH"/>
    <property type="match status" value="1"/>
</dbReference>
<evidence type="ECO:0000256" key="11">
    <source>
        <dbReference type="ARBA" id="ARBA00023004"/>
    </source>
</evidence>
<dbReference type="GO" id="GO:0035485">
    <property type="term" value="F:adenine/guanine mispair binding"/>
    <property type="evidence" value="ECO:0007669"/>
    <property type="project" value="TreeGrafter"/>
</dbReference>
<evidence type="ECO:0000256" key="1">
    <source>
        <dbReference type="ARBA" id="ARBA00000843"/>
    </source>
</evidence>
<comment type="catalytic activity">
    <reaction evidence="1">
        <text>Hydrolyzes free adenine bases from 7,8-dihydro-8-oxoguanine:adenine mismatched double-stranded DNA, leaving an apurinic site.</text>
        <dbReference type="EC" id="3.2.2.31"/>
    </reaction>
</comment>
<dbReference type="PROSITE" id="PS01155">
    <property type="entry name" value="ENDONUCLEASE_III_2"/>
    <property type="match status" value="1"/>
</dbReference>
<comment type="cofactor">
    <cofactor evidence="2">
        <name>[4Fe-4S] cluster</name>
        <dbReference type="ChEBI" id="CHEBI:49883"/>
    </cofactor>
</comment>
<dbReference type="Gene3D" id="1.10.1670.10">
    <property type="entry name" value="Helix-hairpin-Helix base-excision DNA repair enzymes (C-terminal)"/>
    <property type="match status" value="1"/>
</dbReference>
<dbReference type="InterPro" id="IPR011257">
    <property type="entry name" value="DNA_glycosylase"/>
</dbReference>
<evidence type="ECO:0000256" key="14">
    <source>
        <dbReference type="ARBA" id="ARBA00023295"/>
    </source>
</evidence>
<evidence type="ECO:0000256" key="7">
    <source>
        <dbReference type="ARBA" id="ARBA00022485"/>
    </source>
</evidence>
<dbReference type="InterPro" id="IPR044298">
    <property type="entry name" value="MIG/MutY"/>
</dbReference>
<evidence type="ECO:0000256" key="13">
    <source>
        <dbReference type="ARBA" id="ARBA00023204"/>
    </source>
</evidence>
<dbReference type="EMBL" id="FUYE01000001">
    <property type="protein sequence ID" value="SKA76930.1"/>
    <property type="molecule type" value="Genomic_DNA"/>
</dbReference>
<dbReference type="FunFam" id="1.10.340.30:FF:000002">
    <property type="entry name" value="Adenine DNA glycosylase"/>
    <property type="match status" value="1"/>
</dbReference>
<accession>A0A1T4WHZ8</accession>
<evidence type="ECO:0000313" key="17">
    <source>
        <dbReference type="Proteomes" id="UP000190774"/>
    </source>
</evidence>
<evidence type="ECO:0000256" key="10">
    <source>
        <dbReference type="ARBA" id="ARBA00022801"/>
    </source>
</evidence>
<sequence>MVSAASLSADFVTWFHQVGRDYPWRRTRDPYAILVSEIMLQQTQISTVLDRGYYARWLERYPDFATLARAPESEVLKTWEGLGYYRRARNLQKLAQVIQSEHGGVFPTEPAAIRALPGIGPYTAGAIASFAFGLAEPIVDGNVARVLSRLDNDATPVDSAVGSKRLWERATELVQATEDPRALNSALMELGQTVCKPRQPLCAECPVKKHCRATEPESLPVKGNRTEITEVTERVVFVQTGQGILLEQETGSRRTGLWKLPALPATGEAALPPVLMKTSYGITRYKVTLWVHEAPLESLAWPESHQFIPLAALAKTAMPSPYRKALDKLLQHAAFRLEG</sequence>
<dbReference type="GO" id="GO:0032357">
    <property type="term" value="F:oxidized purine DNA binding"/>
    <property type="evidence" value="ECO:0007669"/>
    <property type="project" value="TreeGrafter"/>
</dbReference>
<dbReference type="RefSeq" id="WP_078811499.1">
    <property type="nucleotide sequence ID" value="NZ_FUYE01000001.1"/>
</dbReference>
<reference evidence="17" key="1">
    <citation type="submission" date="2017-02" db="EMBL/GenBank/DDBJ databases">
        <authorList>
            <person name="Varghese N."/>
            <person name="Submissions S."/>
        </authorList>
    </citation>
    <scope>NUCLEOTIDE SEQUENCE [LARGE SCALE GENOMIC DNA]</scope>
    <source>
        <strain evidence="17">ATCC 700200</strain>
    </source>
</reference>
<organism evidence="16 17">
    <name type="scientific">Prosthecobacter debontii</name>
    <dbReference type="NCBI Taxonomy" id="48467"/>
    <lineage>
        <taxon>Bacteria</taxon>
        <taxon>Pseudomonadati</taxon>
        <taxon>Verrucomicrobiota</taxon>
        <taxon>Verrucomicrobiia</taxon>
        <taxon>Verrucomicrobiales</taxon>
        <taxon>Verrucomicrobiaceae</taxon>
        <taxon>Prosthecobacter</taxon>
    </lineage>
</organism>
<dbReference type="InterPro" id="IPR000445">
    <property type="entry name" value="HhH_motif"/>
</dbReference>
<dbReference type="InterPro" id="IPR003265">
    <property type="entry name" value="HhH-GPD_domain"/>
</dbReference>
<dbReference type="GO" id="GO:0000701">
    <property type="term" value="F:purine-specific mismatch base pair DNA N-glycosylase activity"/>
    <property type="evidence" value="ECO:0007669"/>
    <property type="project" value="UniProtKB-EC"/>
</dbReference>
<dbReference type="PANTHER" id="PTHR42944">
    <property type="entry name" value="ADENINE DNA GLYCOSYLASE"/>
    <property type="match status" value="1"/>
</dbReference>
<dbReference type="Gene3D" id="1.10.340.30">
    <property type="entry name" value="Hypothetical protein, domain 2"/>
    <property type="match status" value="1"/>
</dbReference>